<feature type="coiled-coil region" evidence="1">
    <location>
        <begin position="185"/>
        <end position="219"/>
    </location>
</feature>
<dbReference type="EMBL" id="HBHQ01007108">
    <property type="protein sequence ID" value="CAD9812950.1"/>
    <property type="molecule type" value="Transcribed_RNA"/>
</dbReference>
<accession>A0A7S2U9L5</accession>
<dbReference type="GO" id="GO:0005886">
    <property type="term" value="C:plasma membrane"/>
    <property type="evidence" value="ECO:0007669"/>
    <property type="project" value="TreeGrafter"/>
</dbReference>
<sequence>MGFEAGHVFQVDEALPQALMDSLDVIFVLGGGVPSAPDKPPFYVEKRCDAAAQVYQQSQKSPAILCLSAGTAHMPQLLSVDGLPVWESTSSATYLLDKLKIPPKDVFVETTSYDTISNAYFARTSFTDVTGWKRLLIITNEFHMERTKAIFDWIFGVSRMGSAEYGYELYYLSCDNEGLSSEAIAARAEHEAKGAKNVRDKLAKEYNSLRGVLQFLTEKHDFYSATKLSQQAIQTQLQSDLDPKSAALKRSYGGGGDLGKMERSSYTIHPIWLLVTVTVTAVVLKKWPGSRNKLLHKGS</sequence>
<evidence type="ECO:0000313" key="3">
    <source>
        <dbReference type="EMBL" id="CAD9812950.1"/>
    </source>
</evidence>
<evidence type="ECO:0000256" key="1">
    <source>
        <dbReference type="SAM" id="Coils"/>
    </source>
</evidence>
<gene>
    <name evidence="3" type="ORF">ASEP1449_LOCUS4775</name>
</gene>
<reference evidence="3" key="1">
    <citation type="submission" date="2021-01" db="EMBL/GenBank/DDBJ databases">
        <authorList>
            <person name="Corre E."/>
            <person name="Pelletier E."/>
            <person name="Niang G."/>
            <person name="Scheremetjew M."/>
            <person name="Finn R."/>
            <person name="Kale V."/>
            <person name="Holt S."/>
            <person name="Cochrane G."/>
            <person name="Meng A."/>
            <person name="Brown T."/>
            <person name="Cohen L."/>
        </authorList>
    </citation>
    <scope>NUCLEOTIDE SEQUENCE</scope>
    <source>
        <strain evidence="3">CCMP2084</strain>
    </source>
</reference>
<dbReference type="CDD" id="cd06259">
    <property type="entry name" value="YdcF-like"/>
    <property type="match status" value="1"/>
</dbReference>
<dbReference type="PANTHER" id="PTHR30336:SF20">
    <property type="entry name" value="DUF218 DOMAIN-CONTAINING PROTEIN"/>
    <property type="match status" value="1"/>
</dbReference>
<evidence type="ECO:0000259" key="2">
    <source>
        <dbReference type="Pfam" id="PF02698"/>
    </source>
</evidence>
<dbReference type="InterPro" id="IPR014729">
    <property type="entry name" value="Rossmann-like_a/b/a_fold"/>
</dbReference>
<protein>
    <recommendedName>
        <fullName evidence="2">DUF218 domain-containing protein</fullName>
    </recommendedName>
</protein>
<organism evidence="3">
    <name type="scientific">Attheya septentrionalis</name>
    <dbReference type="NCBI Taxonomy" id="420275"/>
    <lineage>
        <taxon>Eukaryota</taxon>
        <taxon>Sar</taxon>
        <taxon>Stramenopiles</taxon>
        <taxon>Ochrophyta</taxon>
        <taxon>Bacillariophyta</taxon>
        <taxon>Coscinodiscophyceae</taxon>
        <taxon>Chaetocerotophycidae</taxon>
        <taxon>Chaetocerotales</taxon>
        <taxon>Attheyaceae</taxon>
        <taxon>Attheya</taxon>
    </lineage>
</organism>
<name>A0A7S2U9L5_9STRA</name>
<proteinExistence type="predicted"/>
<dbReference type="InterPro" id="IPR003848">
    <property type="entry name" value="DUF218"/>
</dbReference>
<feature type="domain" description="DUF218" evidence="2">
    <location>
        <begin position="24"/>
        <end position="154"/>
    </location>
</feature>
<dbReference type="PANTHER" id="PTHR30336">
    <property type="entry name" value="INNER MEMBRANE PROTEIN, PROBABLE PERMEASE"/>
    <property type="match status" value="1"/>
</dbReference>
<dbReference type="Pfam" id="PF02698">
    <property type="entry name" value="DUF218"/>
    <property type="match status" value="1"/>
</dbReference>
<dbReference type="InterPro" id="IPR051599">
    <property type="entry name" value="Cell_Envelope_Assoc"/>
</dbReference>
<dbReference type="Gene3D" id="3.40.50.620">
    <property type="entry name" value="HUPs"/>
    <property type="match status" value="1"/>
</dbReference>
<dbReference type="AlphaFoldDB" id="A0A7S2U9L5"/>
<keyword evidence="1" id="KW-0175">Coiled coil</keyword>